<dbReference type="RefSeq" id="WP_012100911.1">
    <property type="nucleotide sequence ID" value="NC_009699.1"/>
</dbReference>
<accession>A7GI84</accession>
<protein>
    <submittedName>
        <fullName evidence="1">Uncharacterized protein</fullName>
    </submittedName>
</protein>
<gene>
    <name evidence="1" type="ordered locus">CLI_3282</name>
</gene>
<dbReference type="EMBL" id="CP000728">
    <property type="protein sequence ID" value="ABS42810.1"/>
    <property type="molecule type" value="Genomic_DNA"/>
</dbReference>
<reference evidence="2" key="1">
    <citation type="submission" date="2007-06" db="EMBL/GenBank/DDBJ databases">
        <authorList>
            <person name="Brinkac L.M."/>
            <person name="Daugherty S."/>
            <person name="Dodson R.J."/>
            <person name="Madupu R."/>
            <person name="Brown J.L."/>
            <person name="Bruce D."/>
            <person name="Detter C."/>
            <person name="Munk C."/>
            <person name="Smith L.A."/>
            <person name="Smith T.J."/>
            <person name="White O."/>
            <person name="Brettin T.S."/>
        </authorList>
    </citation>
    <scope>NUCLEOTIDE SEQUENCE [LARGE SCALE GENOMIC DNA]</scope>
    <source>
        <strain evidence="2">Langeland / NCTC 10281 / Type F</strain>
    </source>
</reference>
<sequence length="52" mass="6022">MEIISGYIKFGEQISMFDLIKNKDNEKQFKTSNKSVNKYLKESSTGANKKIF</sequence>
<dbReference type="Proteomes" id="UP000002410">
    <property type="component" value="Chromosome"/>
</dbReference>
<dbReference type="HOGENOM" id="CLU_3078259_0_0_9"/>
<evidence type="ECO:0000313" key="1">
    <source>
        <dbReference type="EMBL" id="ABS42810.1"/>
    </source>
</evidence>
<organism evidence="1 2">
    <name type="scientific">Clostridium botulinum (strain Langeland / NCTC 10281 / Type F)</name>
    <dbReference type="NCBI Taxonomy" id="441772"/>
    <lineage>
        <taxon>Bacteria</taxon>
        <taxon>Bacillati</taxon>
        <taxon>Bacillota</taxon>
        <taxon>Clostridia</taxon>
        <taxon>Eubacteriales</taxon>
        <taxon>Clostridiaceae</taxon>
        <taxon>Clostridium</taxon>
    </lineage>
</organism>
<proteinExistence type="predicted"/>
<evidence type="ECO:0000313" key="2">
    <source>
        <dbReference type="Proteomes" id="UP000002410"/>
    </source>
</evidence>
<name>A7GI84_CLOBL</name>
<dbReference type="KEGG" id="cbf:CLI_3282"/>
<dbReference type="AlphaFoldDB" id="A7GI84"/>